<dbReference type="InterPro" id="IPR002656">
    <property type="entry name" value="Acyl_transf_3_dom"/>
</dbReference>
<evidence type="ECO:0000256" key="5">
    <source>
        <dbReference type="ARBA" id="ARBA00022989"/>
    </source>
</evidence>
<feature type="transmembrane region" description="Helical" evidence="8">
    <location>
        <begin position="327"/>
        <end position="350"/>
    </location>
</feature>
<evidence type="ECO:0000256" key="6">
    <source>
        <dbReference type="ARBA" id="ARBA00023136"/>
    </source>
</evidence>
<proteinExistence type="inferred from homology"/>
<keyword evidence="10" id="KW-0808">Transferase</keyword>
<feature type="region of interest" description="Disordered" evidence="7">
    <location>
        <begin position="369"/>
        <end position="390"/>
    </location>
</feature>
<keyword evidence="5 8" id="KW-1133">Transmembrane helix</keyword>
<keyword evidence="11" id="KW-1185">Reference proteome</keyword>
<evidence type="ECO:0000256" key="3">
    <source>
        <dbReference type="ARBA" id="ARBA00022475"/>
    </source>
</evidence>
<evidence type="ECO:0000313" key="11">
    <source>
        <dbReference type="Proteomes" id="UP000184290"/>
    </source>
</evidence>
<feature type="transmembrane region" description="Helical" evidence="8">
    <location>
        <begin position="99"/>
        <end position="123"/>
    </location>
</feature>
<feature type="domain" description="Acyltransferase 3" evidence="9">
    <location>
        <begin position="22"/>
        <end position="343"/>
    </location>
</feature>
<evidence type="ECO:0000256" key="1">
    <source>
        <dbReference type="ARBA" id="ARBA00004651"/>
    </source>
</evidence>
<dbReference type="Proteomes" id="UP000184290">
    <property type="component" value="Unassembled WGS sequence"/>
</dbReference>
<feature type="transmembrane region" description="Helical" evidence="8">
    <location>
        <begin position="296"/>
        <end position="315"/>
    </location>
</feature>
<dbReference type="Pfam" id="PF01757">
    <property type="entry name" value="Acyl_transf_3"/>
    <property type="match status" value="1"/>
</dbReference>
<comment type="similarity">
    <text evidence="2">Belongs to the acyltransferase 3 family.</text>
</comment>
<evidence type="ECO:0000256" key="4">
    <source>
        <dbReference type="ARBA" id="ARBA00022692"/>
    </source>
</evidence>
<feature type="transmembrane region" description="Helical" evidence="8">
    <location>
        <begin position="226"/>
        <end position="244"/>
    </location>
</feature>
<evidence type="ECO:0000256" key="7">
    <source>
        <dbReference type="SAM" id="MobiDB-lite"/>
    </source>
</evidence>
<dbReference type="EMBL" id="FQZC01000004">
    <property type="protein sequence ID" value="SHJ71532.1"/>
    <property type="molecule type" value="Genomic_DNA"/>
</dbReference>
<organism evidence="10 11">
    <name type="scientific">Aureimonas altamirensis DSM 21988</name>
    <dbReference type="NCBI Taxonomy" id="1121026"/>
    <lineage>
        <taxon>Bacteria</taxon>
        <taxon>Pseudomonadati</taxon>
        <taxon>Pseudomonadota</taxon>
        <taxon>Alphaproteobacteria</taxon>
        <taxon>Hyphomicrobiales</taxon>
        <taxon>Aurantimonadaceae</taxon>
        <taxon>Aureimonas</taxon>
    </lineage>
</organism>
<sequence>MAFPAPHASGATRLDPQDSDRIRIGRTICIFMMMFVHIQAGVTDDVNARPAEGAFDIAYFLLTRVMGLSSVALLSIVSGYLIVSTIAKIGTLRLYRSKALTLLVPLVAWNSVMLACIVGYGLLTGKWDKLPALDAMGLANGFLAITEWPMVVPLWFLRDLFVCCLFTPILLAGLRRAPLATAGALLLFAFFGEPLHLLQRPPLMLFFAAGLWLRDRGLTRDDLDRIAAPLSLALLPIVAVFLVVRVNQGSIVNWSEDASTAFDIALRFSMAAAIWRLTSLLATLRFGKLCRELEPYVFFAFCSHAILFDYGQILLRRAFGNYGSDLFPITFFGLPFAALATSVVALQIIARVPPLLTLLNAGRAVPSWPPQLERPQKRAVASPEARRHRT</sequence>
<gene>
    <name evidence="10" type="ORF">SAMN02745911_3093</name>
</gene>
<keyword evidence="10" id="KW-0012">Acyltransferase</keyword>
<protein>
    <submittedName>
        <fullName evidence="10">Acyltransferase family protein</fullName>
    </submittedName>
</protein>
<dbReference type="PANTHER" id="PTHR40074">
    <property type="entry name" value="O-ACETYLTRANSFERASE WECH"/>
    <property type="match status" value="1"/>
</dbReference>
<comment type="subcellular location">
    <subcellularLocation>
        <location evidence="1">Cell membrane</location>
        <topology evidence="1">Multi-pass membrane protein</topology>
    </subcellularLocation>
</comment>
<evidence type="ECO:0000256" key="2">
    <source>
        <dbReference type="ARBA" id="ARBA00007400"/>
    </source>
</evidence>
<name>A0ABY1INX8_9HYPH</name>
<evidence type="ECO:0000256" key="8">
    <source>
        <dbReference type="SAM" id="Phobius"/>
    </source>
</evidence>
<accession>A0ABY1INX8</accession>
<comment type="caution">
    <text evidence="10">The sequence shown here is derived from an EMBL/GenBank/DDBJ whole genome shotgun (WGS) entry which is preliminary data.</text>
</comment>
<keyword evidence="6 8" id="KW-0472">Membrane</keyword>
<feature type="transmembrane region" description="Helical" evidence="8">
    <location>
        <begin position="264"/>
        <end position="284"/>
    </location>
</feature>
<feature type="transmembrane region" description="Helical" evidence="8">
    <location>
        <begin position="169"/>
        <end position="191"/>
    </location>
</feature>
<reference evidence="10 11" key="1">
    <citation type="submission" date="2016-11" db="EMBL/GenBank/DDBJ databases">
        <authorList>
            <person name="Varghese N."/>
            <person name="Submissions S."/>
        </authorList>
    </citation>
    <scope>NUCLEOTIDE SEQUENCE [LARGE SCALE GENOMIC DNA]</scope>
    <source>
        <strain evidence="10 11">DSM 21988</strain>
    </source>
</reference>
<evidence type="ECO:0000259" key="9">
    <source>
        <dbReference type="Pfam" id="PF01757"/>
    </source>
</evidence>
<keyword evidence="4 8" id="KW-0812">Transmembrane</keyword>
<feature type="transmembrane region" description="Helical" evidence="8">
    <location>
        <begin position="62"/>
        <end position="87"/>
    </location>
</feature>
<keyword evidence="3" id="KW-1003">Cell membrane</keyword>
<dbReference type="GO" id="GO:0016746">
    <property type="term" value="F:acyltransferase activity"/>
    <property type="evidence" value="ECO:0007669"/>
    <property type="project" value="UniProtKB-KW"/>
</dbReference>
<evidence type="ECO:0000313" key="10">
    <source>
        <dbReference type="EMBL" id="SHJ71532.1"/>
    </source>
</evidence>
<dbReference type="PANTHER" id="PTHR40074:SF2">
    <property type="entry name" value="O-ACETYLTRANSFERASE WECH"/>
    <property type="match status" value="1"/>
</dbReference>